<accession>A0ABQ6K6K6</accession>
<evidence type="ECO:0000256" key="4">
    <source>
        <dbReference type="ARBA" id="ARBA00022764"/>
    </source>
</evidence>
<keyword evidence="4" id="KW-0574">Periplasm</keyword>
<dbReference type="PANTHER" id="PTHR30222:SF17">
    <property type="entry name" value="SPERMIDINE_PUTRESCINE-BINDING PERIPLASMIC PROTEIN"/>
    <property type="match status" value="1"/>
</dbReference>
<gene>
    <name evidence="6" type="ORF">GCM10025881_17330</name>
</gene>
<evidence type="ECO:0000313" key="6">
    <source>
        <dbReference type="EMBL" id="GMA94909.1"/>
    </source>
</evidence>
<evidence type="ECO:0000256" key="1">
    <source>
        <dbReference type="ARBA" id="ARBA00004418"/>
    </source>
</evidence>
<evidence type="ECO:0000256" key="3">
    <source>
        <dbReference type="ARBA" id="ARBA00022729"/>
    </source>
</evidence>
<feature type="chain" id="PRO_5046263277" description="Extracellular solute-binding protein" evidence="5">
    <location>
        <begin position="30"/>
        <end position="188"/>
    </location>
</feature>
<dbReference type="SUPFAM" id="SSF53850">
    <property type="entry name" value="Periplasmic binding protein-like II"/>
    <property type="match status" value="1"/>
</dbReference>
<feature type="signal peptide" evidence="5">
    <location>
        <begin position="1"/>
        <end position="29"/>
    </location>
</feature>
<evidence type="ECO:0000313" key="7">
    <source>
        <dbReference type="Proteomes" id="UP001157034"/>
    </source>
</evidence>
<evidence type="ECO:0000256" key="5">
    <source>
        <dbReference type="SAM" id="SignalP"/>
    </source>
</evidence>
<dbReference type="Proteomes" id="UP001157034">
    <property type="component" value="Unassembled WGS sequence"/>
</dbReference>
<dbReference type="PRINTS" id="PR00909">
    <property type="entry name" value="SPERMDNBNDNG"/>
</dbReference>
<proteinExistence type="predicted"/>
<organism evidence="6 7">
    <name type="scientific">Pseudolysinimonas kribbensis</name>
    <dbReference type="NCBI Taxonomy" id="433641"/>
    <lineage>
        <taxon>Bacteria</taxon>
        <taxon>Bacillati</taxon>
        <taxon>Actinomycetota</taxon>
        <taxon>Actinomycetes</taxon>
        <taxon>Micrococcales</taxon>
        <taxon>Microbacteriaceae</taxon>
        <taxon>Pseudolysinimonas</taxon>
    </lineage>
</organism>
<sequence length="188" mass="20374">MTFSRSFTGQRRRSLARRLAVATATVATAALALTGCSLSPSGGGSDDSKTLTVAIWKGYGADLPFVAKDFKKETGATLKFQYIDSEANQLQLVKKANGGIDVALPNIQYIGPGIAEGDFHALDTSKLTNYKDIFPAFSGRKEIRQGGKLYGIPWTYGSTGLFYDKTKVTSGQDSLDVLWDPEYKGRSR</sequence>
<reference evidence="7" key="1">
    <citation type="journal article" date="2019" name="Int. J. Syst. Evol. Microbiol.">
        <title>The Global Catalogue of Microorganisms (GCM) 10K type strain sequencing project: providing services to taxonomists for standard genome sequencing and annotation.</title>
        <authorList>
            <consortium name="The Broad Institute Genomics Platform"/>
            <consortium name="The Broad Institute Genome Sequencing Center for Infectious Disease"/>
            <person name="Wu L."/>
            <person name="Ma J."/>
        </authorList>
    </citation>
    <scope>NUCLEOTIDE SEQUENCE [LARGE SCALE GENOMIC DNA]</scope>
    <source>
        <strain evidence="7">NBRC 108894</strain>
    </source>
</reference>
<dbReference type="Gene3D" id="3.40.190.10">
    <property type="entry name" value="Periplasmic binding protein-like II"/>
    <property type="match status" value="1"/>
</dbReference>
<evidence type="ECO:0000256" key="2">
    <source>
        <dbReference type="ARBA" id="ARBA00022448"/>
    </source>
</evidence>
<protein>
    <recommendedName>
        <fullName evidence="8">Extracellular solute-binding protein</fullName>
    </recommendedName>
</protein>
<comment type="subcellular location">
    <subcellularLocation>
        <location evidence="1">Periplasm</location>
    </subcellularLocation>
</comment>
<comment type="caution">
    <text evidence="6">The sequence shown here is derived from an EMBL/GenBank/DDBJ whole genome shotgun (WGS) entry which is preliminary data.</text>
</comment>
<dbReference type="PANTHER" id="PTHR30222">
    <property type="entry name" value="SPERMIDINE/PUTRESCINE-BINDING PERIPLASMIC PROTEIN"/>
    <property type="match status" value="1"/>
</dbReference>
<dbReference type="InterPro" id="IPR001188">
    <property type="entry name" value="Sperm_putr-bd"/>
</dbReference>
<keyword evidence="7" id="KW-1185">Reference proteome</keyword>
<evidence type="ECO:0008006" key="8">
    <source>
        <dbReference type="Google" id="ProtNLM"/>
    </source>
</evidence>
<dbReference type="InterPro" id="IPR006059">
    <property type="entry name" value="SBP"/>
</dbReference>
<keyword evidence="2" id="KW-0813">Transport</keyword>
<dbReference type="Pfam" id="PF13416">
    <property type="entry name" value="SBP_bac_8"/>
    <property type="match status" value="1"/>
</dbReference>
<dbReference type="EMBL" id="BSVB01000001">
    <property type="protein sequence ID" value="GMA94909.1"/>
    <property type="molecule type" value="Genomic_DNA"/>
</dbReference>
<keyword evidence="3 5" id="KW-0732">Signal</keyword>
<name>A0ABQ6K6K6_9MICO</name>